<proteinExistence type="predicted"/>
<dbReference type="EMBL" id="VJXX01000001">
    <property type="protein sequence ID" value="MPY09707.1"/>
    <property type="molecule type" value="Genomic_DNA"/>
</dbReference>
<gene>
    <name evidence="2" type="ORF">FNH21_03055</name>
</gene>
<dbReference type="Pfam" id="PF00381">
    <property type="entry name" value="PTS-HPr"/>
    <property type="match status" value="1"/>
</dbReference>
<dbReference type="Proteomes" id="UP000326464">
    <property type="component" value="Unassembled WGS sequence"/>
</dbReference>
<dbReference type="AlphaFoldDB" id="A0A7X1NMY6"/>
<name>A0A7X1NMY6_9MICC</name>
<sequence length="93" mass="9254">MVDEVVIGDPHGLHAALARRMADLVEGSGCDVRLHRSAEPQNAADAARLLDVLGLGLGAGEMVQVTCSGPAAEGVLAEVVALLGATPPGTSGT</sequence>
<dbReference type="RefSeq" id="WP_152812219.1">
    <property type="nucleotide sequence ID" value="NZ_VJXX01000001.1"/>
</dbReference>
<accession>A0A7X1NMY6</accession>
<reference evidence="3" key="1">
    <citation type="submission" date="2019-07" db="EMBL/GenBank/DDBJ databases">
        <title>Arthrobacter KR32 sp. nov., isolated from mountain cheese made of cows milk.</title>
        <authorList>
            <person name="Flegler A."/>
        </authorList>
    </citation>
    <scope>NUCLEOTIDE SEQUENCE [LARGE SCALE GENOMIC DNA]</scope>
    <source>
        <strain evidence="3">KR32</strain>
    </source>
</reference>
<organism evidence="2 3">
    <name type="scientific">Arthrobacter bussei</name>
    <dbReference type="NCBI Taxonomy" id="2594179"/>
    <lineage>
        <taxon>Bacteria</taxon>
        <taxon>Bacillati</taxon>
        <taxon>Actinomycetota</taxon>
        <taxon>Actinomycetes</taxon>
        <taxon>Micrococcales</taxon>
        <taxon>Micrococcaceae</taxon>
        <taxon>Arthrobacter</taxon>
    </lineage>
</organism>
<comment type="caution">
    <text evidence="2">The sequence shown here is derived from an EMBL/GenBank/DDBJ whole genome shotgun (WGS) entry which is preliminary data.</text>
</comment>
<dbReference type="InterPro" id="IPR035895">
    <property type="entry name" value="HPr-like_sf"/>
</dbReference>
<dbReference type="InterPro" id="IPR000032">
    <property type="entry name" value="HPr-like"/>
</dbReference>
<dbReference type="PROSITE" id="PS51350">
    <property type="entry name" value="PTS_HPR_DOM"/>
    <property type="match status" value="1"/>
</dbReference>
<evidence type="ECO:0000313" key="2">
    <source>
        <dbReference type="EMBL" id="MPY09707.1"/>
    </source>
</evidence>
<evidence type="ECO:0000313" key="3">
    <source>
        <dbReference type="Proteomes" id="UP000326464"/>
    </source>
</evidence>
<feature type="domain" description="HPr" evidence="1">
    <location>
        <begin position="1"/>
        <end position="91"/>
    </location>
</feature>
<dbReference type="Gene3D" id="3.30.1340.10">
    <property type="entry name" value="HPr-like"/>
    <property type="match status" value="1"/>
</dbReference>
<protein>
    <recommendedName>
        <fullName evidence="1">HPr domain-containing protein</fullName>
    </recommendedName>
</protein>
<evidence type="ECO:0000259" key="1">
    <source>
        <dbReference type="PROSITE" id="PS51350"/>
    </source>
</evidence>
<keyword evidence="3" id="KW-1185">Reference proteome</keyword>
<dbReference type="SUPFAM" id="SSF55594">
    <property type="entry name" value="HPr-like"/>
    <property type="match status" value="1"/>
</dbReference>